<feature type="modified residue" description="4-aspartylphosphate" evidence="3">
    <location>
        <position position="59"/>
    </location>
</feature>
<dbReference type="HOGENOM" id="CLU_000445_14_2_9"/>
<dbReference type="Gene3D" id="3.40.50.2300">
    <property type="match status" value="1"/>
</dbReference>
<dbReference type="InterPro" id="IPR011006">
    <property type="entry name" value="CheY-like_superfamily"/>
</dbReference>
<evidence type="ECO:0000259" key="4">
    <source>
        <dbReference type="PROSITE" id="PS50110"/>
    </source>
</evidence>
<proteinExistence type="predicted"/>
<dbReference type="InterPro" id="IPR007492">
    <property type="entry name" value="LytTR_DNA-bd_dom"/>
</dbReference>
<organism evidence="6 7">
    <name type="scientific">Eubacterium ventriosum ATCC 27560</name>
    <dbReference type="NCBI Taxonomy" id="411463"/>
    <lineage>
        <taxon>Bacteria</taxon>
        <taxon>Bacillati</taxon>
        <taxon>Bacillota</taxon>
        <taxon>Clostridia</taxon>
        <taxon>Eubacteriales</taxon>
        <taxon>Eubacteriaceae</taxon>
        <taxon>Eubacterium</taxon>
    </lineage>
</organism>
<protein>
    <recommendedName>
        <fullName evidence="1">Stage 0 sporulation protein A homolog</fullName>
    </recommendedName>
</protein>
<dbReference type="SMART" id="SM00850">
    <property type="entry name" value="LytTR"/>
    <property type="match status" value="1"/>
</dbReference>
<dbReference type="GO" id="GO:0000156">
    <property type="term" value="F:phosphorelay response regulator activity"/>
    <property type="evidence" value="ECO:0007669"/>
    <property type="project" value="InterPro"/>
</dbReference>
<evidence type="ECO:0000256" key="1">
    <source>
        <dbReference type="ARBA" id="ARBA00018672"/>
    </source>
</evidence>
<dbReference type="RefSeq" id="WP_005361467.1">
    <property type="nucleotide sequence ID" value="NZ_DS264271.1"/>
</dbReference>
<dbReference type="PANTHER" id="PTHR37299">
    <property type="entry name" value="TRANSCRIPTIONAL REGULATOR-RELATED"/>
    <property type="match status" value="1"/>
</dbReference>
<dbReference type="AlphaFoldDB" id="A5Z7A3"/>
<gene>
    <name evidence="6" type="ORF">EUBVEN_01586</name>
</gene>
<dbReference type="SMART" id="SM00448">
    <property type="entry name" value="REC"/>
    <property type="match status" value="1"/>
</dbReference>
<sequence length="242" mass="27630">MNLMICDDQKSELENMGQIVSEYALTHSELSLTVKCFLNPFDMLDEMGKSGVPDIVLLDICMPGILGTEVAREILSKREGDTDIIFLTTSPDFAVEAFALHAGDYLTKPYTKQRLTDALDRLIEKRRNRLYIPVSCGKEIHRIDLFNVLYAEAKNHSVEIHLKSRKCLKTHTTLKEFKNIFQTANGFVAVGASYIVNLRCVQSLLETTLEMSNGDRIPVPRRLRGELKKQYFDFYTREATEK</sequence>
<dbReference type="PANTHER" id="PTHR37299:SF1">
    <property type="entry name" value="STAGE 0 SPORULATION PROTEIN A HOMOLOG"/>
    <property type="match status" value="1"/>
</dbReference>
<evidence type="ECO:0000256" key="3">
    <source>
        <dbReference type="PROSITE-ProRule" id="PRU00169"/>
    </source>
</evidence>
<dbReference type="Pfam" id="PF00072">
    <property type="entry name" value="Response_reg"/>
    <property type="match status" value="1"/>
</dbReference>
<dbReference type="eggNOG" id="COG3279">
    <property type="taxonomic scope" value="Bacteria"/>
</dbReference>
<name>A5Z7A3_9FIRM</name>
<comment type="function">
    <text evidence="2">May play the central regulatory role in sporulation. It may be an element of the effector pathway responsible for the activation of sporulation genes in response to nutritional stress. Spo0A may act in concert with spo0H (a sigma factor) to control the expression of some genes that are critical to the sporulation process.</text>
</comment>
<feature type="domain" description="HTH LytTR-type" evidence="5">
    <location>
        <begin position="132"/>
        <end position="233"/>
    </location>
</feature>
<dbReference type="STRING" id="411463.EUBVEN_01586"/>
<keyword evidence="3" id="KW-0597">Phosphoprotein</keyword>
<dbReference type="GO" id="GO:0003677">
    <property type="term" value="F:DNA binding"/>
    <property type="evidence" value="ECO:0007669"/>
    <property type="project" value="InterPro"/>
</dbReference>
<feature type="domain" description="Response regulatory" evidence="4">
    <location>
        <begin position="2"/>
        <end position="123"/>
    </location>
</feature>
<accession>A5Z7A3</accession>
<reference evidence="6 7" key="2">
    <citation type="submission" date="2007-04" db="EMBL/GenBank/DDBJ databases">
        <title>Draft genome sequence of Eubacterium ventriosum (ATCC 27560).</title>
        <authorList>
            <person name="Sudarsanam P."/>
            <person name="Ley R."/>
            <person name="Guruge J."/>
            <person name="Turnbaugh P.J."/>
            <person name="Mahowald M."/>
            <person name="Liep D."/>
            <person name="Gordon J."/>
        </authorList>
    </citation>
    <scope>NUCLEOTIDE SEQUENCE [LARGE SCALE GENOMIC DNA]</scope>
    <source>
        <strain evidence="6 7">ATCC 27560</strain>
    </source>
</reference>
<comment type="caution">
    <text evidence="6">The sequence shown here is derived from an EMBL/GenBank/DDBJ whole genome shotgun (WGS) entry which is preliminary data.</text>
</comment>
<dbReference type="Pfam" id="PF04397">
    <property type="entry name" value="LytTR"/>
    <property type="match status" value="1"/>
</dbReference>
<dbReference type="PROSITE" id="PS50110">
    <property type="entry name" value="RESPONSE_REGULATORY"/>
    <property type="match status" value="1"/>
</dbReference>
<dbReference type="EMBL" id="AAVL02000034">
    <property type="protein sequence ID" value="EDM51259.1"/>
    <property type="molecule type" value="Genomic_DNA"/>
</dbReference>
<reference evidence="6 7" key="1">
    <citation type="submission" date="2007-03" db="EMBL/GenBank/DDBJ databases">
        <authorList>
            <person name="Fulton L."/>
            <person name="Clifton S."/>
            <person name="Fulton B."/>
            <person name="Xu J."/>
            <person name="Minx P."/>
            <person name="Pepin K.H."/>
            <person name="Johnson M."/>
            <person name="Thiruvilangam P."/>
            <person name="Bhonagiri V."/>
            <person name="Nash W.E."/>
            <person name="Mardis E.R."/>
            <person name="Wilson R.K."/>
        </authorList>
    </citation>
    <scope>NUCLEOTIDE SEQUENCE [LARGE SCALE GENOMIC DNA]</scope>
    <source>
        <strain evidence="6 7">ATCC 27560</strain>
    </source>
</reference>
<dbReference type="InterPro" id="IPR001789">
    <property type="entry name" value="Sig_transdc_resp-reg_receiver"/>
</dbReference>
<evidence type="ECO:0000313" key="7">
    <source>
        <dbReference type="Proteomes" id="UP000006000"/>
    </source>
</evidence>
<dbReference type="Proteomes" id="UP000006000">
    <property type="component" value="Unassembled WGS sequence"/>
</dbReference>
<evidence type="ECO:0000259" key="5">
    <source>
        <dbReference type="PROSITE" id="PS50930"/>
    </source>
</evidence>
<dbReference type="OrthoDB" id="9788600at2"/>
<dbReference type="SUPFAM" id="SSF52172">
    <property type="entry name" value="CheY-like"/>
    <property type="match status" value="1"/>
</dbReference>
<dbReference type="PROSITE" id="PS50930">
    <property type="entry name" value="HTH_LYTTR"/>
    <property type="match status" value="1"/>
</dbReference>
<dbReference type="InterPro" id="IPR046947">
    <property type="entry name" value="LytR-like"/>
</dbReference>
<evidence type="ECO:0000256" key="2">
    <source>
        <dbReference type="ARBA" id="ARBA00024867"/>
    </source>
</evidence>
<evidence type="ECO:0000313" key="6">
    <source>
        <dbReference type="EMBL" id="EDM51259.1"/>
    </source>
</evidence>
<dbReference type="Gene3D" id="2.40.50.1020">
    <property type="entry name" value="LytTr DNA-binding domain"/>
    <property type="match status" value="1"/>
</dbReference>